<dbReference type="InterPro" id="IPR003697">
    <property type="entry name" value="Maf-like"/>
</dbReference>
<evidence type="ECO:0000256" key="4">
    <source>
        <dbReference type="HAMAP-Rule" id="MF_00528"/>
    </source>
</evidence>
<dbReference type="PANTHER" id="PTHR43213">
    <property type="entry name" value="BIFUNCTIONAL DTTP/UTP PYROPHOSPHATASE/METHYLTRANSFERASE PROTEIN-RELATED"/>
    <property type="match status" value="1"/>
</dbReference>
<gene>
    <name evidence="5" type="ORF">GRI58_04255</name>
</gene>
<comment type="subcellular location">
    <subcellularLocation>
        <location evidence="4">Cytoplasm</location>
    </subcellularLocation>
</comment>
<evidence type="ECO:0000313" key="6">
    <source>
        <dbReference type="Proteomes" id="UP000439780"/>
    </source>
</evidence>
<dbReference type="GO" id="GO:0047429">
    <property type="term" value="F:nucleoside triphosphate diphosphatase activity"/>
    <property type="evidence" value="ECO:0007669"/>
    <property type="project" value="UniProtKB-EC"/>
</dbReference>
<evidence type="ECO:0000256" key="2">
    <source>
        <dbReference type="ARBA" id="ARBA00022801"/>
    </source>
</evidence>
<dbReference type="EC" id="3.6.1.9" evidence="4"/>
<keyword evidence="4" id="KW-0963">Cytoplasm</keyword>
<dbReference type="SUPFAM" id="SSF52972">
    <property type="entry name" value="ITPase-like"/>
    <property type="match status" value="1"/>
</dbReference>
<evidence type="ECO:0000256" key="1">
    <source>
        <dbReference type="ARBA" id="ARBA00001968"/>
    </source>
</evidence>
<comment type="function">
    <text evidence="4">Nucleoside triphosphate pyrophosphatase. May have a dual role in cell division arrest and in preventing the incorporation of modified nucleotides into cellular nucleic acids.</text>
</comment>
<dbReference type="HAMAP" id="MF_00528">
    <property type="entry name" value="Maf"/>
    <property type="match status" value="1"/>
</dbReference>
<dbReference type="Proteomes" id="UP000439780">
    <property type="component" value="Unassembled WGS sequence"/>
</dbReference>
<name>A0A845AFN3_9SPHN</name>
<dbReference type="InterPro" id="IPR029001">
    <property type="entry name" value="ITPase-like_fam"/>
</dbReference>
<dbReference type="Gene3D" id="3.90.950.10">
    <property type="match status" value="1"/>
</dbReference>
<sequence length="202" mass="21784">MSVSLSREEVILASNSASRRAMLEQAGVAFRSIPADIDERAIEEELGASDPAEVAQVLAAAKAAPVSIDHPEQWVLGSDSLVEVDGQRFDKPQSREQAAEHLRFFSGKVMTLHSAASLARGGKIDRMTSDFARLAVRELSEDFISSYLDAEWPAVAGCVGVFRIEAAGVQLFESIRGDQFTVLGMPLLGVLDALRERGVLLA</sequence>
<dbReference type="GO" id="GO:0009117">
    <property type="term" value="P:nucleotide metabolic process"/>
    <property type="evidence" value="ECO:0007669"/>
    <property type="project" value="UniProtKB-KW"/>
</dbReference>
<keyword evidence="2 4" id="KW-0378">Hydrolase</keyword>
<dbReference type="RefSeq" id="WP_160752313.1">
    <property type="nucleotide sequence ID" value="NZ_WTYA01000002.1"/>
</dbReference>
<comment type="catalytic activity">
    <reaction evidence="4">
        <text>a 2'-deoxyribonucleoside 5'-triphosphate + H2O = a 2'-deoxyribonucleoside 5'-phosphate + diphosphate + H(+)</text>
        <dbReference type="Rhea" id="RHEA:44644"/>
        <dbReference type="ChEBI" id="CHEBI:15377"/>
        <dbReference type="ChEBI" id="CHEBI:15378"/>
        <dbReference type="ChEBI" id="CHEBI:33019"/>
        <dbReference type="ChEBI" id="CHEBI:61560"/>
        <dbReference type="ChEBI" id="CHEBI:65317"/>
        <dbReference type="EC" id="3.6.1.9"/>
    </reaction>
</comment>
<dbReference type="Pfam" id="PF02545">
    <property type="entry name" value="Maf"/>
    <property type="match status" value="1"/>
</dbReference>
<dbReference type="GO" id="GO:0005737">
    <property type="term" value="C:cytoplasm"/>
    <property type="evidence" value="ECO:0007669"/>
    <property type="project" value="UniProtKB-SubCell"/>
</dbReference>
<dbReference type="EMBL" id="WTYA01000002">
    <property type="protein sequence ID" value="MXP28033.1"/>
    <property type="molecule type" value="Genomic_DNA"/>
</dbReference>
<evidence type="ECO:0000313" key="5">
    <source>
        <dbReference type="EMBL" id="MXP28033.1"/>
    </source>
</evidence>
<feature type="active site" description="Proton acceptor" evidence="4">
    <location>
        <position position="79"/>
    </location>
</feature>
<dbReference type="OrthoDB" id="9813962at2"/>
<comment type="caution">
    <text evidence="5">The sequence shown here is derived from an EMBL/GenBank/DDBJ whole genome shotgun (WGS) entry which is preliminary data.</text>
</comment>
<reference evidence="5 6" key="1">
    <citation type="submission" date="2019-12" db="EMBL/GenBank/DDBJ databases">
        <title>Genomic-based taxomic classification of the family Erythrobacteraceae.</title>
        <authorList>
            <person name="Xu L."/>
        </authorList>
    </citation>
    <scope>NUCLEOTIDE SEQUENCE [LARGE SCALE GENOMIC DNA]</scope>
    <source>
        <strain evidence="5 6">KEMB 9005-328</strain>
    </source>
</reference>
<comment type="caution">
    <text evidence="4">Lacks conserved residue(s) required for the propagation of feature annotation.</text>
</comment>
<evidence type="ECO:0000256" key="3">
    <source>
        <dbReference type="ARBA" id="ARBA00023080"/>
    </source>
</evidence>
<keyword evidence="6" id="KW-1185">Reference proteome</keyword>
<dbReference type="PANTHER" id="PTHR43213:SF5">
    <property type="entry name" value="BIFUNCTIONAL DTTP_UTP PYROPHOSPHATASE_METHYLTRANSFERASE PROTEIN-RELATED"/>
    <property type="match status" value="1"/>
</dbReference>
<proteinExistence type="inferred from homology"/>
<comment type="cofactor">
    <cofactor evidence="1 4">
        <name>a divalent metal cation</name>
        <dbReference type="ChEBI" id="CHEBI:60240"/>
    </cofactor>
</comment>
<accession>A0A845AFN3</accession>
<protein>
    <recommendedName>
        <fullName evidence="4">Nucleoside triphosphate pyrophosphatase</fullName>
        <ecNumber evidence="4">3.6.1.9</ecNumber>
    </recommendedName>
    <alternativeName>
        <fullName evidence="4">Nucleotide pyrophosphatase</fullName>
        <shortName evidence="4">Nucleotide PPase</shortName>
    </alternativeName>
</protein>
<comment type="similarity">
    <text evidence="4">Belongs to the Maf family.</text>
</comment>
<dbReference type="PIRSF" id="PIRSF006305">
    <property type="entry name" value="Maf"/>
    <property type="match status" value="1"/>
</dbReference>
<keyword evidence="3 4" id="KW-0546">Nucleotide metabolism</keyword>
<organism evidence="5 6">
    <name type="scientific">Qipengyuania algicida</name>
    <dbReference type="NCBI Taxonomy" id="1836209"/>
    <lineage>
        <taxon>Bacteria</taxon>
        <taxon>Pseudomonadati</taxon>
        <taxon>Pseudomonadota</taxon>
        <taxon>Alphaproteobacteria</taxon>
        <taxon>Sphingomonadales</taxon>
        <taxon>Erythrobacteraceae</taxon>
        <taxon>Qipengyuania</taxon>
    </lineage>
</organism>
<dbReference type="AlphaFoldDB" id="A0A845AFN3"/>
<comment type="catalytic activity">
    <reaction evidence="4">
        <text>a ribonucleoside 5'-triphosphate + H2O = a ribonucleoside 5'-phosphate + diphosphate + H(+)</text>
        <dbReference type="Rhea" id="RHEA:23996"/>
        <dbReference type="ChEBI" id="CHEBI:15377"/>
        <dbReference type="ChEBI" id="CHEBI:15378"/>
        <dbReference type="ChEBI" id="CHEBI:33019"/>
        <dbReference type="ChEBI" id="CHEBI:58043"/>
        <dbReference type="ChEBI" id="CHEBI:61557"/>
        <dbReference type="EC" id="3.6.1.9"/>
    </reaction>
</comment>